<dbReference type="Pfam" id="PF02338">
    <property type="entry name" value="OTU"/>
    <property type="match status" value="1"/>
</dbReference>
<sequence length="236" mass="28424">MDEHYLSYNIVIKDNKTFYQDKQVKKHNWHLKLSELGWDKLHKQWIRKLNRLHNPYPNNSLFGSLECGDDGDCLFHCISYALNTKCEEFYDSSDIRKLVAESLTREQFDNIISCYRCMKDLDDFDESWDPYEIDTLEKFKEEICKTGHSYWGDHLLLQLIMDVFNINIYILSQNEILDVYEPYILGNIYDMNKNTIFLIHENNLHFKLLGHFDDIMMIYFNNNNIPLEMKKMFNLK</sequence>
<dbReference type="AlphaFoldDB" id="A0A6C0CEX7"/>
<evidence type="ECO:0000259" key="1">
    <source>
        <dbReference type="Pfam" id="PF02338"/>
    </source>
</evidence>
<name>A0A6C0CEX7_9ZZZZ</name>
<organism evidence="2">
    <name type="scientific">viral metagenome</name>
    <dbReference type="NCBI Taxonomy" id="1070528"/>
    <lineage>
        <taxon>unclassified sequences</taxon>
        <taxon>metagenomes</taxon>
        <taxon>organismal metagenomes</taxon>
    </lineage>
</organism>
<dbReference type="EMBL" id="MN739397">
    <property type="protein sequence ID" value="QHT02702.1"/>
    <property type="molecule type" value="Genomic_DNA"/>
</dbReference>
<evidence type="ECO:0000313" key="2">
    <source>
        <dbReference type="EMBL" id="QHT02702.1"/>
    </source>
</evidence>
<dbReference type="CDD" id="cd22744">
    <property type="entry name" value="OTU"/>
    <property type="match status" value="1"/>
</dbReference>
<dbReference type="InterPro" id="IPR003323">
    <property type="entry name" value="OTU_dom"/>
</dbReference>
<protein>
    <recommendedName>
        <fullName evidence="1">OTU domain-containing protein</fullName>
    </recommendedName>
</protein>
<reference evidence="2" key="1">
    <citation type="journal article" date="2020" name="Nature">
        <title>Giant virus diversity and host interactions through global metagenomics.</title>
        <authorList>
            <person name="Schulz F."/>
            <person name="Roux S."/>
            <person name="Paez-Espino D."/>
            <person name="Jungbluth S."/>
            <person name="Walsh D.A."/>
            <person name="Denef V.J."/>
            <person name="McMahon K.D."/>
            <person name="Konstantinidis K.T."/>
            <person name="Eloe-Fadrosh E.A."/>
            <person name="Kyrpides N.C."/>
            <person name="Woyke T."/>
        </authorList>
    </citation>
    <scope>NUCLEOTIDE SEQUENCE</scope>
    <source>
        <strain evidence="2">GVMAG-M-3300020595-32</strain>
    </source>
</reference>
<dbReference type="Gene3D" id="3.90.70.80">
    <property type="match status" value="1"/>
</dbReference>
<feature type="domain" description="OTU" evidence="1">
    <location>
        <begin position="70"/>
        <end position="180"/>
    </location>
</feature>
<accession>A0A6C0CEX7</accession>
<proteinExistence type="predicted"/>